<sequence>MPPDMQRLSSHDNDRWDVEVRLDRGMVEIKSIRSENVIAVPRNQAAEWQLEEARFGEERKRREKEDKRWKEEEEKSKRFSSVRTGVCERTMNAQGFPIMDPTEKLEAEMSCLPLDHEALSLLRRLRPTEALHVLQQVSIQGINNNMSSYIKIKVRSKLGDPDNTDEDPKMPQPVPAKPAPAPAKTPATQAEKKEDSQAPPSDKALEKTPMDEEPSEDDSEDEDFDLLPEEKDPTLDAGYVEAEPTEKQLEALAKWREEAYTEVVDGGGGSALILAKRGELLLKERRPLAAIKDCGAALALNSDLGKAYRVRGIALRKLGRYREAKADLDQAQKLDFDEGVSIIEKFVTEKVRLEEKRGARKRRRLQ</sequence>
<keyword evidence="5" id="KW-1185">Reference proteome</keyword>
<dbReference type="PANTHER" id="PTHR45883">
    <property type="entry name" value="HSC70-INTERACTING PROTEIN"/>
    <property type="match status" value="1"/>
</dbReference>
<evidence type="ECO:0000313" key="5">
    <source>
        <dbReference type="Proteomes" id="UP000604046"/>
    </source>
</evidence>
<feature type="region of interest" description="Disordered" evidence="3">
    <location>
        <begin position="157"/>
        <end position="231"/>
    </location>
</feature>
<keyword evidence="1" id="KW-0677">Repeat</keyword>
<protein>
    <submittedName>
        <fullName evidence="4">Uncharacterized protein</fullName>
    </submittedName>
</protein>
<dbReference type="EMBL" id="CAJNDS010000440">
    <property type="protein sequence ID" value="CAE7206372.1"/>
    <property type="molecule type" value="Genomic_DNA"/>
</dbReference>
<dbReference type="OrthoDB" id="533763at2759"/>
<dbReference type="Gene3D" id="1.25.40.10">
    <property type="entry name" value="Tetratricopeptide repeat domain"/>
    <property type="match status" value="1"/>
</dbReference>
<gene>
    <name evidence="4" type="ORF">SNAT2548_LOCUS6575</name>
</gene>
<comment type="caution">
    <text evidence="4">The sequence shown here is derived from an EMBL/GenBank/DDBJ whole genome shotgun (WGS) entry which is preliminary data.</text>
</comment>
<name>A0A812JIC7_9DINO</name>
<dbReference type="SMART" id="SM00028">
    <property type="entry name" value="TPR"/>
    <property type="match status" value="2"/>
</dbReference>
<accession>A0A812JIC7</accession>
<dbReference type="Proteomes" id="UP000604046">
    <property type="component" value="Unassembled WGS sequence"/>
</dbReference>
<evidence type="ECO:0000313" key="4">
    <source>
        <dbReference type="EMBL" id="CAE7206372.1"/>
    </source>
</evidence>
<reference evidence="4" key="1">
    <citation type="submission" date="2021-02" db="EMBL/GenBank/DDBJ databases">
        <authorList>
            <person name="Dougan E. K."/>
            <person name="Rhodes N."/>
            <person name="Thang M."/>
            <person name="Chan C."/>
        </authorList>
    </citation>
    <scope>NUCLEOTIDE SEQUENCE</scope>
</reference>
<dbReference type="AlphaFoldDB" id="A0A812JIC7"/>
<evidence type="ECO:0000256" key="3">
    <source>
        <dbReference type="SAM" id="MobiDB-lite"/>
    </source>
</evidence>
<dbReference type="InterPro" id="IPR019734">
    <property type="entry name" value="TPR_rpt"/>
</dbReference>
<organism evidence="4 5">
    <name type="scientific">Symbiodinium natans</name>
    <dbReference type="NCBI Taxonomy" id="878477"/>
    <lineage>
        <taxon>Eukaryota</taxon>
        <taxon>Sar</taxon>
        <taxon>Alveolata</taxon>
        <taxon>Dinophyceae</taxon>
        <taxon>Suessiales</taxon>
        <taxon>Symbiodiniaceae</taxon>
        <taxon>Symbiodinium</taxon>
    </lineage>
</organism>
<dbReference type="SUPFAM" id="SSF48452">
    <property type="entry name" value="TPR-like"/>
    <property type="match status" value="1"/>
</dbReference>
<feature type="compositionally biased region" description="Pro residues" evidence="3">
    <location>
        <begin position="170"/>
        <end position="183"/>
    </location>
</feature>
<dbReference type="GO" id="GO:0030544">
    <property type="term" value="F:Hsp70 protein binding"/>
    <property type="evidence" value="ECO:0007669"/>
    <property type="project" value="TreeGrafter"/>
</dbReference>
<dbReference type="PANTHER" id="PTHR45883:SF2">
    <property type="entry name" value="HSC70-INTERACTING PROTEIN"/>
    <property type="match status" value="1"/>
</dbReference>
<keyword evidence="2" id="KW-0802">TPR repeat</keyword>
<dbReference type="InterPro" id="IPR011990">
    <property type="entry name" value="TPR-like_helical_dom_sf"/>
</dbReference>
<feature type="compositionally biased region" description="Acidic residues" evidence="3">
    <location>
        <begin position="211"/>
        <end position="227"/>
    </location>
</feature>
<evidence type="ECO:0000256" key="2">
    <source>
        <dbReference type="ARBA" id="ARBA00022803"/>
    </source>
</evidence>
<evidence type="ECO:0000256" key="1">
    <source>
        <dbReference type="ARBA" id="ARBA00022737"/>
    </source>
</evidence>
<proteinExistence type="predicted"/>
<feature type="region of interest" description="Disordered" evidence="3">
    <location>
        <begin position="52"/>
        <end position="75"/>
    </location>
</feature>